<proteinExistence type="inferred from homology"/>
<reference evidence="8 9" key="1">
    <citation type="journal article" date="2021" name="Nat. Plants">
        <title>The Taxus genome provides insights into paclitaxel biosynthesis.</title>
        <authorList>
            <person name="Xiong X."/>
            <person name="Gou J."/>
            <person name="Liao Q."/>
            <person name="Li Y."/>
            <person name="Zhou Q."/>
            <person name="Bi G."/>
            <person name="Li C."/>
            <person name="Du R."/>
            <person name="Wang X."/>
            <person name="Sun T."/>
            <person name="Guo L."/>
            <person name="Liang H."/>
            <person name="Lu P."/>
            <person name="Wu Y."/>
            <person name="Zhang Z."/>
            <person name="Ro D.K."/>
            <person name="Shang Y."/>
            <person name="Huang S."/>
            <person name="Yan J."/>
        </authorList>
    </citation>
    <scope>NUCLEOTIDE SEQUENCE [LARGE SCALE GENOMIC DNA]</scope>
    <source>
        <strain evidence="8">Ta-2019</strain>
    </source>
</reference>
<evidence type="ECO:0000259" key="7">
    <source>
        <dbReference type="Pfam" id="PF05236"/>
    </source>
</evidence>
<protein>
    <recommendedName>
        <fullName evidence="7">Transcription initiation factor TFIID component TAF4 C-terminal domain-containing protein</fullName>
    </recommendedName>
</protein>
<dbReference type="InterPro" id="IPR007900">
    <property type="entry name" value="TAF4_C"/>
</dbReference>
<feature type="non-terminal residue" evidence="8">
    <location>
        <position position="1"/>
    </location>
</feature>
<gene>
    <name evidence="8" type="ORF">KI387_018699</name>
</gene>
<dbReference type="PANTHER" id="PTHR15138:SF14">
    <property type="entry name" value="TRANSCRIPTION INITIATION FACTOR TFIID SUBUNIT 4"/>
    <property type="match status" value="1"/>
</dbReference>
<keyword evidence="4" id="KW-0804">Transcription</keyword>
<comment type="caution">
    <text evidence="8">The sequence shown here is derived from an EMBL/GenBank/DDBJ whole genome shotgun (WGS) entry which is preliminary data.</text>
</comment>
<keyword evidence="9" id="KW-1185">Reference proteome</keyword>
<dbReference type="Gene3D" id="1.10.20.10">
    <property type="entry name" value="Histone, subunit A"/>
    <property type="match status" value="1"/>
</dbReference>
<name>A0AA38G8I7_TAXCH</name>
<comment type="similarity">
    <text evidence="2">Belongs to the TAF4 family.</text>
</comment>
<evidence type="ECO:0000256" key="5">
    <source>
        <dbReference type="ARBA" id="ARBA00023242"/>
    </source>
</evidence>
<feature type="non-terminal residue" evidence="8">
    <location>
        <position position="162"/>
    </location>
</feature>
<dbReference type="GO" id="GO:0003677">
    <property type="term" value="F:DNA binding"/>
    <property type="evidence" value="ECO:0007669"/>
    <property type="project" value="TreeGrafter"/>
</dbReference>
<feature type="domain" description="Transcription initiation factor TFIID component TAF4 C-terminal" evidence="7">
    <location>
        <begin position="17"/>
        <end position="156"/>
    </location>
</feature>
<dbReference type="GO" id="GO:0005669">
    <property type="term" value="C:transcription factor TFIID complex"/>
    <property type="evidence" value="ECO:0007669"/>
    <property type="project" value="InterPro"/>
</dbReference>
<comment type="function">
    <text evidence="6">TAFs are components of the transcription factor IID (TFIID) complex that is essential for mediating regulation of RNA polymerase transcription.</text>
</comment>
<evidence type="ECO:0000256" key="4">
    <source>
        <dbReference type="ARBA" id="ARBA00023163"/>
    </source>
</evidence>
<keyword evidence="3" id="KW-0805">Transcription regulation</keyword>
<dbReference type="PANTHER" id="PTHR15138">
    <property type="entry name" value="TRANSCRIPTION INITIATION FACTOR TFIID SUBUNIT 4"/>
    <property type="match status" value="1"/>
</dbReference>
<accession>A0AA38G8I7</accession>
<dbReference type="GO" id="GO:0046982">
    <property type="term" value="F:protein heterodimerization activity"/>
    <property type="evidence" value="ECO:0007669"/>
    <property type="project" value="InterPro"/>
</dbReference>
<evidence type="ECO:0000313" key="9">
    <source>
        <dbReference type="Proteomes" id="UP000824469"/>
    </source>
</evidence>
<evidence type="ECO:0000256" key="2">
    <source>
        <dbReference type="ARBA" id="ARBA00006178"/>
    </source>
</evidence>
<dbReference type="AlphaFoldDB" id="A0AA38G8I7"/>
<keyword evidence="5" id="KW-0539">Nucleus</keyword>
<dbReference type="EMBL" id="JAHRHJ020000004">
    <property type="protein sequence ID" value="KAH9316930.1"/>
    <property type="molecule type" value="Genomic_DNA"/>
</dbReference>
<dbReference type="GO" id="GO:0006367">
    <property type="term" value="P:transcription initiation at RNA polymerase II promoter"/>
    <property type="evidence" value="ECO:0007669"/>
    <property type="project" value="TreeGrafter"/>
</dbReference>
<dbReference type="Pfam" id="PF05236">
    <property type="entry name" value="TAF4"/>
    <property type="match status" value="1"/>
</dbReference>
<sequence>KKQKVSGDYLGQCIDQLNDVTSVCGVKLREEEELLFAGPKDKNCVTEAMRKVVQEEERFFLQMGPLHEKLVGIMAKCGIKYISTDSEIYLSLCVEERLRTMIGQLIRLSKQRVDLERVSLKVALTSDVRCQILAMNKTTMENLEKKQTKEKENIRNLYETST</sequence>
<evidence type="ECO:0000256" key="1">
    <source>
        <dbReference type="ARBA" id="ARBA00004123"/>
    </source>
</evidence>
<dbReference type="CDD" id="cd08045">
    <property type="entry name" value="HFD_TAF4"/>
    <property type="match status" value="1"/>
</dbReference>
<dbReference type="GO" id="GO:0016251">
    <property type="term" value="F:RNA polymerase II general transcription initiation factor activity"/>
    <property type="evidence" value="ECO:0007669"/>
    <property type="project" value="TreeGrafter"/>
</dbReference>
<dbReference type="FunFam" id="1.10.20.10:FF:000015">
    <property type="entry name" value="Transcription initiation factor TFIID subunit 4B"/>
    <property type="match status" value="1"/>
</dbReference>
<dbReference type="Proteomes" id="UP000824469">
    <property type="component" value="Unassembled WGS sequence"/>
</dbReference>
<evidence type="ECO:0000256" key="6">
    <source>
        <dbReference type="ARBA" id="ARBA00058775"/>
    </source>
</evidence>
<evidence type="ECO:0000256" key="3">
    <source>
        <dbReference type="ARBA" id="ARBA00023015"/>
    </source>
</evidence>
<dbReference type="InterPro" id="IPR009072">
    <property type="entry name" value="Histone-fold"/>
</dbReference>
<organism evidence="8 9">
    <name type="scientific">Taxus chinensis</name>
    <name type="common">Chinese yew</name>
    <name type="synonym">Taxus wallichiana var. chinensis</name>
    <dbReference type="NCBI Taxonomy" id="29808"/>
    <lineage>
        <taxon>Eukaryota</taxon>
        <taxon>Viridiplantae</taxon>
        <taxon>Streptophyta</taxon>
        <taxon>Embryophyta</taxon>
        <taxon>Tracheophyta</taxon>
        <taxon>Spermatophyta</taxon>
        <taxon>Pinopsida</taxon>
        <taxon>Pinidae</taxon>
        <taxon>Conifers II</taxon>
        <taxon>Cupressales</taxon>
        <taxon>Taxaceae</taxon>
        <taxon>Taxus</taxon>
    </lineage>
</organism>
<evidence type="ECO:0000313" key="8">
    <source>
        <dbReference type="EMBL" id="KAH9316930.1"/>
    </source>
</evidence>
<comment type="subcellular location">
    <subcellularLocation>
        <location evidence="1">Nucleus</location>
    </subcellularLocation>
</comment>
<dbReference type="InterPro" id="IPR045144">
    <property type="entry name" value="TAF4"/>
</dbReference>